<dbReference type="Pfam" id="PF16868">
    <property type="entry name" value="NMT1_3"/>
    <property type="match status" value="1"/>
</dbReference>
<dbReference type="PANTHER" id="PTHR42941:SF1">
    <property type="entry name" value="SLL1037 PROTEIN"/>
    <property type="match status" value="1"/>
</dbReference>
<dbReference type="Proteomes" id="UP001139311">
    <property type="component" value="Unassembled WGS sequence"/>
</dbReference>
<sequence>MNRRSLLAGLVTGLACPALARAQAIPNSAAAANANVLGVISGGLDGTYTRFAADLAAVLDGVDGLRILPIIGKGSLQNLSDLLYLRGVDLAIVQSDVLAAAAQQRVFPRIEQQVQYVTKLYDEEVHVFARPGIEQLSDLGGQLVSMDNPGSGTAMTATLLFSRLGIPVQPVYAATVDATEKLRRGEIAAMVRVTGKPARFTTPLPEGARLLSVPLSEALLETYLPASFTAADYPAVIPAGETVETIAVGAVLAAFNHQNADRRDRLMRFARALSLKFESFMRPPRHPKWREVNLEAGVPGWTKFGAEPARQAPRRPRRGPEGTEQG</sequence>
<dbReference type="InterPro" id="IPR011852">
    <property type="entry name" value="TRAP_TAXI"/>
</dbReference>
<keyword evidence="2" id="KW-0732">Signal</keyword>
<keyword evidence="4" id="KW-1185">Reference proteome</keyword>
<dbReference type="PROSITE" id="PS51257">
    <property type="entry name" value="PROKAR_LIPOPROTEIN"/>
    <property type="match status" value="1"/>
</dbReference>
<accession>A0A9X1L9Q6</accession>
<dbReference type="SUPFAM" id="SSF53850">
    <property type="entry name" value="Periplasmic binding protein-like II"/>
    <property type="match status" value="1"/>
</dbReference>
<dbReference type="PANTHER" id="PTHR42941">
    <property type="entry name" value="SLL1037 PROTEIN"/>
    <property type="match status" value="1"/>
</dbReference>
<comment type="caution">
    <text evidence="3">The sequence shown here is derived from an EMBL/GenBank/DDBJ whole genome shotgun (WGS) entry which is preliminary data.</text>
</comment>
<reference evidence="3" key="1">
    <citation type="submission" date="2021-10" db="EMBL/GenBank/DDBJ databases">
        <title>Roseicella aerolatum sp. nov., isolated from aerosols of e-waste dismantling site.</title>
        <authorList>
            <person name="Qin T."/>
        </authorList>
    </citation>
    <scope>NUCLEOTIDE SEQUENCE</scope>
    <source>
        <strain evidence="3">GB24</strain>
    </source>
</reference>
<gene>
    <name evidence="3" type="ORF">LHA35_19935</name>
</gene>
<dbReference type="Gene3D" id="3.40.190.10">
    <property type="entry name" value="Periplasmic binding protein-like II"/>
    <property type="match status" value="2"/>
</dbReference>
<name>A0A9X1L9Q6_9PROT</name>
<evidence type="ECO:0000313" key="3">
    <source>
        <dbReference type="EMBL" id="MCB4824004.1"/>
    </source>
</evidence>
<evidence type="ECO:0000256" key="1">
    <source>
        <dbReference type="SAM" id="MobiDB-lite"/>
    </source>
</evidence>
<dbReference type="EMBL" id="JAJAQI010000035">
    <property type="protein sequence ID" value="MCB4824004.1"/>
    <property type="molecule type" value="Genomic_DNA"/>
</dbReference>
<proteinExistence type="predicted"/>
<dbReference type="AlphaFoldDB" id="A0A9X1L9Q6"/>
<feature type="chain" id="PRO_5040927537" evidence="2">
    <location>
        <begin position="21"/>
        <end position="326"/>
    </location>
</feature>
<evidence type="ECO:0000313" key="4">
    <source>
        <dbReference type="Proteomes" id="UP001139311"/>
    </source>
</evidence>
<organism evidence="3 4">
    <name type="scientific">Roseicella aerolata</name>
    <dbReference type="NCBI Taxonomy" id="2883479"/>
    <lineage>
        <taxon>Bacteria</taxon>
        <taxon>Pseudomonadati</taxon>
        <taxon>Pseudomonadota</taxon>
        <taxon>Alphaproteobacteria</taxon>
        <taxon>Acetobacterales</taxon>
        <taxon>Roseomonadaceae</taxon>
        <taxon>Roseicella</taxon>
    </lineage>
</organism>
<feature type="region of interest" description="Disordered" evidence="1">
    <location>
        <begin position="300"/>
        <end position="326"/>
    </location>
</feature>
<feature type="signal peptide" evidence="2">
    <location>
        <begin position="1"/>
        <end position="20"/>
    </location>
</feature>
<evidence type="ECO:0000256" key="2">
    <source>
        <dbReference type="SAM" id="SignalP"/>
    </source>
</evidence>
<dbReference type="RefSeq" id="WP_226611401.1">
    <property type="nucleotide sequence ID" value="NZ_JAJAQI010000035.1"/>
</dbReference>
<protein>
    <submittedName>
        <fullName evidence="3">TRAP transporter substrate-binding protein</fullName>
    </submittedName>
</protein>